<dbReference type="SUPFAM" id="SSF53474">
    <property type="entry name" value="alpha/beta-Hydrolases"/>
    <property type="match status" value="1"/>
</dbReference>
<evidence type="ECO:0000313" key="6">
    <source>
        <dbReference type="Proteomes" id="UP001060919"/>
    </source>
</evidence>
<dbReference type="HAMAP" id="MF_00296">
    <property type="entry name" value="MetX_acyltransf"/>
    <property type="match status" value="1"/>
</dbReference>
<keyword evidence="1 2" id="KW-0808">Transferase</keyword>
<dbReference type="Proteomes" id="UP001060919">
    <property type="component" value="Chromosome"/>
</dbReference>
<dbReference type="Pfam" id="PF00561">
    <property type="entry name" value="Abhydrolase_1"/>
    <property type="match status" value="1"/>
</dbReference>
<dbReference type="GO" id="GO:0005737">
    <property type="term" value="C:cytoplasm"/>
    <property type="evidence" value="ECO:0007669"/>
    <property type="project" value="UniProtKB-SubCell"/>
</dbReference>
<keyword evidence="2" id="KW-0028">Amino-acid biosynthesis</keyword>
<keyword evidence="2" id="KW-0012">Acyltransferase</keyword>
<keyword evidence="2" id="KW-0963">Cytoplasm</keyword>
<dbReference type="GO" id="GO:0009086">
    <property type="term" value="P:methionine biosynthetic process"/>
    <property type="evidence" value="ECO:0007669"/>
    <property type="project" value="UniProtKB-UniRule"/>
</dbReference>
<comment type="function">
    <text evidence="2">Transfers an acetyl group from acetyl-CoA to L-homoserine, forming acetyl-L-homoserine.</text>
</comment>
<dbReference type="EC" id="2.3.1.31" evidence="2"/>
<evidence type="ECO:0000259" key="4">
    <source>
        <dbReference type="Pfam" id="PF00561"/>
    </source>
</evidence>
<comment type="subcellular location">
    <subcellularLocation>
        <location evidence="2">Cytoplasm</location>
    </subcellularLocation>
</comment>
<dbReference type="GO" id="GO:0009092">
    <property type="term" value="P:homoserine metabolic process"/>
    <property type="evidence" value="ECO:0007669"/>
    <property type="project" value="TreeGrafter"/>
</dbReference>
<feature type="binding site" evidence="2">
    <location>
        <position position="322"/>
    </location>
    <ligand>
        <name>substrate</name>
    </ligand>
</feature>
<feature type="binding site" evidence="2">
    <location>
        <position position="205"/>
    </location>
    <ligand>
        <name>substrate</name>
    </ligand>
</feature>
<dbReference type="PANTHER" id="PTHR32268">
    <property type="entry name" value="HOMOSERINE O-ACETYLTRANSFERASE"/>
    <property type="match status" value="1"/>
</dbReference>
<comment type="subunit">
    <text evidence="2">Homodimer.</text>
</comment>
<comment type="similarity">
    <text evidence="2">Belongs to the AB hydrolase superfamily. MetX family.</text>
</comment>
<sequence length="343" mass="38526">MIYPKNIQVYQHQQVVELEQGGTLPEVEIAYHTFGKLNAAKDNVVWVFHALTANSDPTDWWKGVIGNNTLIDPEQHFIVCANVLGSFYGTTNPRSINPETGKQYGIDFPKFTVRDVVKIHHLLRQHLAISTIKLCIGGSFGGHQALEFVLMEPNIVQSLFVLATTARETAWSIAIHEAQRMAIETDPTWKDNSPKAGATGLKTARALGLISYRTIDAYVTTQTDDSPKLDQHKAASYVRYQGEKLEKRFHAHCYWHLSKCLDTHHLGRDRSSIEAALAQITIPTTIIGIKSDLLIPPSEQQFLAQHIPNANYYEIPSAFGHDGFLIEVKQINTILEQHLKLKL</sequence>
<feature type="active site" evidence="2 3">
    <location>
        <position position="321"/>
    </location>
</feature>
<feature type="active site" evidence="2 3">
    <location>
        <position position="292"/>
    </location>
</feature>
<evidence type="ECO:0000256" key="1">
    <source>
        <dbReference type="ARBA" id="ARBA00022679"/>
    </source>
</evidence>
<dbReference type="GO" id="GO:0004414">
    <property type="term" value="F:homoserine O-acetyltransferase activity"/>
    <property type="evidence" value="ECO:0007669"/>
    <property type="project" value="UniProtKB-UniRule"/>
</dbReference>
<comment type="pathway">
    <text evidence="2">Amino-acid biosynthesis; L-methionine biosynthesis via de novo pathway; O-acetyl-L-homoserine from L-homoserine: step 1/1.</text>
</comment>
<keyword evidence="2" id="KW-0486">Methionine biosynthesis</keyword>
<dbReference type="Gene3D" id="3.40.50.1820">
    <property type="entry name" value="alpha/beta hydrolase"/>
    <property type="match status" value="1"/>
</dbReference>
<dbReference type="RefSeq" id="WP_264788606.1">
    <property type="nucleotide sequence ID" value="NZ_AP026867.1"/>
</dbReference>
<gene>
    <name evidence="2" type="primary">metXA</name>
    <name evidence="5" type="ORF">AsAng_0040600</name>
</gene>
<comment type="caution">
    <text evidence="2">Lacks conserved residue(s) required for the propagation of feature annotation.</text>
</comment>
<evidence type="ECO:0000256" key="2">
    <source>
        <dbReference type="HAMAP-Rule" id="MF_00296"/>
    </source>
</evidence>
<dbReference type="InterPro" id="IPR000073">
    <property type="entry name" value="AB_hydrolase_1"/>
</dbReference>
<proteinExistence type="inferred from homology"/>
<dbReference type="InterPro" id="IPR029058">
    <property type="entry name" value="AB_hydrolase_fold"/>
</dbReference>
<dbReference type="KEGG" id="aup:AsAng_0040600"/>
<dbReference type="EMBL" id="AP026867">
    <property type="protein sequence ID" value="BDS13324.1"/>
    <property type="molecule type" value="Genomic_DNA"/>
</dbReference>
<dbReference type="AlphaFoldDB" id="A0A915YHX8"/>
<protein>
    <recommendedName>
        <fullName evidence="2">Homoserine O-acetyltransferase</fullName>
        <shortName evidence="2">HAT</shortName>
        <ecNumber evidence="2">2.3.1.31</ecNumber>
    </recommendedName>
    <alternativeName>
        <fullName evidence="2">Homoserine transacetylase</fullName>
        <shortName evidence="2">HTA</shortName>
    </alternativeName>
</protein>
<reference evidence="5" key="1">
    <citation type="submission" date="2022-09" db="EMBL/GenBank/DDBJ databases">
        <title>Aureispira anguillicida sp. nov., isolated from Leptocephalus of Japanese eel Anguilla japonica.</title>
        <authorList>
            <person name="Yuasa K."/>
            <person name="Mekata T."/>
            <person name="Ikunari K."/>
        </authorList>
    </citation>
    <scope>NUCLEOTIDE SEQUENCE</scope>
    <source>
        <strain evidence="5">EL160426</strain>
    </source>
</reference>
<name>A0A915YHX8_9BACT</name>
<dbReference type="PANTHER" id="PTHR32268:SF11">
    <property type="entry name" value="HOMOSERINE O-ACETYLTRANSFERASE"/>
    <property type="match status" value="1"/>
</dbReference>
<accession>A0A915YHX8</accession>
<evidence type="ECO:0000313" key="5">
    <source>
        <dbReference type="EMBL" id="BDS13324.1"/>
    </source>
</evidence>
<dbReference type="PIRSF" id="PIRSF000443">
    <property type="entry name" value="Homoser_Ac_trans"/>
    <property type="match status" value="1"/>
</dbReference>
<feature type="domain" description="AB hydrolase-1" evidence="4">
    <location>
        <begin position="44"/>
        <end position="325"/>
    </location>
</feature>
<dbReference type="NCBIfam" id="TIGR01392">
    <property type="entry name" value="homoserO_Ac_trn"/>
    <property type="match status" value="1"/>
</dbReference>
<dbReference type="InterPro" id="IPR008220">
    <property type="entry name" value="HAT_MetX-like"/>
</dbReference>
<organism evidence="5 6">
    <name type="scientific">Aureispira anguillae</name>
    <dbReference type="NCBI Taxonomy" id="2864201"/>
    <lineage>
        <taxon>Bacteria</taxon>
        <taxon>Pseudomonadati</taxon>
        <taxon>Bacteroidota</taxon>
        <taxon>Saprospiria</taxon>
        <taxon>Saprospirales</taxon>
        <taxon>Saprospiraceae</taxon>
        <taxon>Aureispira</taxon>
    </lineage>
</organism>
<feature type="active site" description="Nucleophile" evidence="2 3">
    <location>
        <position position="139"/>
    </location>
</feature>
<evidence type="ECO:0000256" key="3">
    <source>
        <dbReference type="PIRSR" id="PIRSR000443-1"/>
    </source>
</evidence>
<comment type="catalytic activity">
    <reaction evidence="2">
        <text>L-homoserine + acetyl-CoA = O-acetyl-L-homoserine + CoA</text>
        <dbReference type="Rhea" id="RHEA:13701"/>
        <dbReference type="ChEBI" id="CHEBI:57287"/>
        <dbReference type="ChEBI" id="CHEBI:57288"/>
        <dbReference type="ChEBI" id="CHEBI:57476"/>
        <dbReference type="ChEBI" id="CHEBI:57716"/>
        <dbReference type="EC" id="2.3.1.31"/>
    </reaction>
</comment>
<keyword evidence="6" id="KW-1185">Reference proteome</keyword>